<sequence>MVFIAIIPTDSNQLLQRSFEDSTNPSLGSYVHTSNTSPTTPDLAEFPRPICESPGAGGKHVPVSAVTSLQAPSPGTSPQSQAVSSASPANETSTSSSSDEQLPTRASIRAWAKATPAGPPRNSPSPWGSAVLPQSKSDDTLDRHSITRSAGQQTDGASGSGSGTSSSDEDGRGHPRDLPFSEESSGNVADIDSSGSSGEDMAPQDTSDPSRPHRDLLAPAALHPHPQPHQSQAHPGSSSSESPPPARVVPPAGIQEQQERIDRRVDRHHTGAGRRRHRDRERERRARPSNPTPTPPHHQSQPQPQARPHGHSTLAPLRLIPDRPLPPPPPPPLRPLRPLQVATSSSGGGDLFDDISRMLQFSRRPLLRTGVDPGGTREAFSSPSRNNDVLTDIWFMIQMSNGR</sequence>
<feature type="compositionally biased region" description="Basic and acidic residues" evidence="1">
    <location>
        <begin position="169"/>
        <end position="179"/>
    </location>
</feature>
<feature type="compositionally biased region" description="Polar residues" evidence="1">
    <location>
        <begin position="65"/>
        <end position="76"/>
    </location>
</feature>
<protein>
    <submittedName>
        <fullName evidence="2">Uncharacterized protein</fullName>
    </submittedName>
</protein>
<dbReference type="InParanoid" id="A0A5C3PFT6"/>
<feature type="compositionally biased region" description="Polar residues" evidence="1">
    <location>
        <begin position="24"/>
        <end position="40"/>
    </location>
</feature>
<feature type="compositionally biased region" description="Basic and acidic residues" evidence="1">
    <location>
        <begin position="136"/>
        <end position="145"/>
    </location>
</feature>
<reference evidence="2 3" key="1">
    <citation type="journal article" date="2019" name="Nat. Ecol. Evol.">
        <title>Megaphylogeny resolves global patterns of mushroom evolution.</title>
        <authorList>
            <person name="Varga T."/>
            <person name="Krizsan K."/>
            <person name="Foldi C."/>
            <person name="Dima B."/>
            <person name="Sanchez-Garcia M."/>
            <person name="Sanchez-Ramirez S."/>
            <person name="Szollosi G.J."/>
            <person name="Szarkandi J.G."/>
            <person name="Papp V."/>
            <person name="Albert L."/>
            <person name="Andreopoulos W."/>
            <person name="Angelini C."/>
            <person name="Antonin V."/>
            <person name="Barry K.W."/>
            <person name="Bougher N.L."/>
            <person name="Buchanan P."/>
            <person name="Buyck B."/>
            <person name="Bense V."/>
            <person name="Catcheside P."/>
            <person name="Chovatia M."/>
            <person name="Cooper J."/>
            <person name="Damon W."/>
            <person name="Desjardin D."/>
            <person name="Finy P."/>
            <person name="Geml J."/>
            <person name="Haridas S."/>
            <person name="Hughes K."/>
            <person name="Justo A."/>
            <person name="Karasinski D."/>
            <person name="Kautmanova I."/>
            <person name="Kiss B."/>
            <person name="Kocsube S."/>
            <person name="Kotiranta H."/>
            <person name="LaButti K.M."/>
            <person name="Lechner B.E."/>
            <person name="Liimatainen K."/>
            <person name="Lipzen A."/>
            <person name="Lukacs Z."/>
            <person name="Mihaltcheva S."/>
            <person name="Morgado L.N."/>
            <person name="Niskanen T."/>
            <person name="Noordeloos M.E."/>
            <person name="Ohm R.A."/>
            <person name="Ortiz-Santana B."/>
            <person name="Ovrebo C."/>
            <person name="Racz N."/>
            <person name="Riley R."/>
            <person name="Savchenko A."/>
            <person name="Shiryaev A."/>
            <person name="Soop K."/>
            <person name="Spirin V."/>
            <person name="Szebenyi C."/>
            <person name="Tomsovsky M."/>
            <person name="Tulloss R.E."/>
            <person name="Uehling J."/>
            <person name="Grigoriev I.V."/>
            <person name="Vagvolgyi C."/>
            <person name="Papp T."/>
            <person name="Martin F.M."/>
            <person name="Miettinen O."/>
            <person name="Hibbett D.S."/>
            <person name="Nagy L.G."/>
        </authorList>
    </citation>
    <scope>NUCLEOTIDE SEQUENCE [LARGE SCALE GENOMIC DNA]</scope>
    <source>
        <strain evidence="2 3">HHB13444</strain>
    </source>
</reference>
<gene>
    <name evidence="2" type="ORF">K466DRAFT_564668</name>
</gene>
<evidence type="ECO:0000313" key="3">
    <source>
        <dbReference type="Proteomes" id="UP000308197"/>
    </source>
</evidence>
<proteinExistence type="predicted"/>
<feature type="region of interest" description="Disordered" evidence="1">
    <location>
        <begin position="24"/>
        <end position="331"/>
    </location>
</feature>
<dbReference type="EMBL" id="ML211106">
    <property type="protein sequence ID" value="TFK88615.1"/>
    <property type="molecule type" value="Genomic_DNA"/>
</dbReference>
<feature type="compositionally biased region" description="Basic and acidic residues" evidence="1">
    <location>
        <begin position="257"/>
        <end position="269"/>
    </location>
</feature>
<accession>A0A5C3PFT6</accession>
<feature type="compositionally biased region" description="Low complexity" evidence="1">
    <location>
        <begin position="217"/>
        <end position="241"/>
    </location>
</feature>
<evidence type="ECO:0000313" key="2">
    <source>
        <dbReference type="EMBL" id="TFK88615.1"/>
    </source>
</evidence>
<evidence type="ECO:0000256" key="1">
    <source>
        <dbReference type="SAM" id="MobiDB-lite"/>
    </source>
</evidence>
<feature type="compositionally biased region" description="Low complexity" evidence="1">
    <location>
        <begin position="297"/>
        <end position="307"/>
    </location>
</feature>
<name>A0A5C3PFT6_9APHY</name>
<feature type="compositionally biased region" description="Polar residues" evidence="1">
    <location>
        <begin position="182"/>
        <end position="197"/>
    </location>
</feature>
<feature type="compositionally biased region" description="Low complexity" evidence="1">
    <location>
        <begin position="77"/>
        <end position="98"/>
    </location>
</feature>
<feature type="compositionally biased region" description="Basic residues" evidence="1">
    <location>
        <begin position="270"/>
        <end position="279"/>
    </location>
</feature>
<organism evidence="2 3">
    <name type="scientific">Polyporus arcularius HHB13444</name>
    <dbReference type="NCBI Taxonomy" id="1314778"/>
    <lineage>
        <taxon>Eukaryota</taxon>
        <taxon>Fungi</taxon>
        <taxon>Dikarya</taxon>
        <taxon>Basidiomycota</taxon>
        <taxon>Agaricomycotina</taxon>
        <taxon>Agaricomycetes</taxon>
        <taxon>Polyporales</taxon>
        <taxon>Polyporaceae</taxon>
        <taxon>Polyporus</taxon>
    </lineage>
</organism>
<dbReference type="Proteomes" id="UP000308197">
    <property type="component" value="Unassembled WGS sequence"/>
</dbReference>
<keyword evidence="3" id="KW-1185">Reference proteome</keyword>
<dbReference type="AlphaFoldDB" id="A0A5C3PFT6"/>